<organism evidence="2">
    <name type="scientific">Planktothricoides sp. SpSt-374</name>
    <dbReference type="NCBI Taxonomy" id="2282167"/>
    <lineage>
        <taxon>Bacteria</taxon>
        <taxon>Bacillati</taxon>
        <taxon>Cyanobacteriota</taxon>
        <taxon>Cyanophyceae</taxon>
        <taxon>Oscillatoriophycideae</taxon>
        <taxon>Oscillatoriales</taxon>
        <taxon>Oscillatoriaceae</taxon>
        <taxon>Planktothricoides</taxon>
    </lineage>
</organism>
<proteinExistence type="predicted"/>
<evidence type="ECO:0000256" key="1">
    <source>
        <dbReference type="SAM" id="MobiDB-lite"/>
    </source>
</evidence>
<reference evidence="2" key="1">
    <citation type="journal article" date="2020" name="mSystems">
        <title>Genome- and Community-Level Interaction Insights into Carbon Utilization and Element Cycling Functions of Hydrothermarchaeota in Hydrothermal Sediment.</title>
        <authorList>
            <person name="Zhou Z."/>
            <person name="Liu Y."/>
            <person name="Xu W."/>
            <person name="Pan J."/>
            <person name="Luo Z.H."/>
            <person name="Li M."/>
        </authorList>
    </citation>
    <scope>NUCLEOTIDE SEQUENCE [LARGE SCALE GENOMIC DNA]</scope>
    <source>
        <strain evidence="2">SpSt-374</strain>
    </source>
</reference>
<evidence type="ECO:0000313" key="2">
    <source>
        <dbReference type="EMBL" id="HGG02459.1"/>
    </source>
</evidence>
<sequence length="61" mass="6357">MGLQLMTTGTALANVKAGTNMEMEWQGMTTTQVADIATVAQAQDPEVPPGDPKRTGNAGPR</sequence>
<dbReference type="EMBL" id="DSPX01000185">
    <property type="protein sequence ID" value="HGG02459.1"/>
    <property type="molecule type" value="Genomic_DNA"/>
</dbReference>
<comment type="caution">
    <text evidence="2">The sequence shown here is derived from an EMBL/GenBank/DDBJ whole genome shotgun (WGS) entry which is preliminary data.</text>
</comment>
<dbReference type="AlphaFoldDB" id="A0A7C3VJ92"/>
<gene>
    <name evidence="2" type="ORF">ENR15_17890</name>
</gene>
<feature type="region of interest" description="Disordered" evidence="1">
    <location>
        <begin position="41"/>
        <end position="61"/>
    </location>
</feature>
<protein>
    <submittedName>
        <fullName evidence="2">Uncharacterized protein</fullName>
    </submittedName>
</protein>
<name>A0A7C3VJ92_9CYAN</name>
<accession>A0A7C3VJ92</accession>